<name>A0AAE0RQ24_9BIVA</name>
<comment type="caution">
    <text evidence="2">The sequence shown here is derived from an EMBL/GenBank/DDBJ whole genome shotgun (WGS) entry which is preliminary data.</text>
</comment>
<accession>A0AAE0RQ24</accession>
<feature type="chain" id="PRO_5041910117" evidence="1">
    <location>
        <begin position="30"/>
        <end position="148"/>
    </location>
</feature>
<proteinExistence type="predicted"/>
<reference evidence="2" key="3">
    <citation type="submission" date="2023-05" db="EMBL/GenBank/DDBJ databases">
        <authorList>
            <person name="Smith C.H."/>
        </authorList>
    </citation>
    <scope>NUCLEOTIDE SEQUENCE</scope>
    <source>
        <strain evidence="2">CHS0354</strain>
        <tissue evidence="2">Mantle</tissue>
    </source>
</reference>
<feature type="signal peptide" evidence="1">
    <location>
        <begin position="1"/>
        <end position="29"/>
    </location>
</feature>
<dbReference type="Proteomes" id="UP001195483">
    <property type="component" value="Unassembled WGS sequence"/>
</dbReference>
<reference evidence="2" key="1">
    <citation type="journal article" date="2021" name="Genome Biol. Evol.">
        <title>A High-Quality Reference Genome for a Parasitic Bivalve with Doubly Uniparental Inheritance (Bivalvia: Unionida).</title>
        <authorList>
            <person name="Smith C.H."/>
        </authorList>
    </citation>
    <scope>NUCLEOTIDE SEQUENCE</scope>
    <source>
        <strain evidence="2">CHS0354</strain>
    </source>
</reference>
<dbReference type="EMBL" id="JAEAOA010002077">
    <property type="protein sequence ID" value="KAK3577628.1"/>
    <property type="molecule type" value="Genomic_DNA"/>
</dbReference>
<protein>
    <submittedName>
        <fullName evidence="2">Uncharacterized protein</fullName>
    </submittedName>
</protein>
<reference evidence="2" key="2">
    <citation type="journal article" date="2021" name="Genome Biol. Evol.">
        <title>Developing a high-quality reference genome for a parasitic bivalve with doubly uniparental inheritance (Bivalvia: Unionida).</title>
        <authorList>
            <person name="Smith C.H."/>
        </authorList>
    </citation>
    <scope>NUCLEOTIDE SEQUENCE</scope>
    <source>
        <strain evidence="2">CHS0354</strain>
        <tissue evidence="2">Mantle</tissue>
    </source>
</reference>
<evidence type="ECO:0000256" key="1">
    <source>
        <dbReference type="SAM" id="SignalP"/>
    </source>
</evidence>
<organism evidence="2 3">
    <name type="scientific">Potamilus streckersoni</name>
    <dbReference type="NCBI Taxonomy" id="2493646"/>
    <lineage>
        <taxon>Eukaryota</taxon>
        <taxon>Metazoa</taxon>
        <taxon>Spiralia</taxon>
        <taxon>Lophotrochozoa</taxon>
        <taxon>Mollusca</taxon>
        <taxon>Bivalvia</taxon>
        <taxon>Autobranchia</taxon>
        <taxon>Heteroconchia</taxon>
        <taxon>Palaeoheterodonta</taxon>
        <taxon>Unionida</taxon>
        <taxon>Unionoidea</taxon>
        <taxon>Unionidae</taxon>
        <taxon>Ambleminae</taxon>
        <taxon>Lampsilini</taxon>
        <taxon>Potamilus</taxon>
    </lineage>
</organism>
<evidence type="ECO:0000313" key="2">
    <source>
        <dbReference type="EMBL" id="KAK3577628.1"/>
    </source>
</evidence>
<keyword evidence="3" id="KW-1185">Reference proteome</keyword>
<gene>
    <name evidence="2" type="ORF">CHS0354_035636</name>
</gene>
<dbReference type="AlphaFoldDB" id="A0AAE0RQ24"/>
<evidence type="ECO:0000313" key="3">
    <source>
        <dbReference type="Proteomes" id="UP001195483"/>
    </source>
</evidence>
<keyword evidence="1" id="KW-0732">Signal</keyword>
<sequence length="148" mass="16606">MAMNLREAVAVAIALKCLILMMSTQFVKADYCLSSSDDLQSCEKIEFLKLTVVAKFGDDRKDQIKFTVDQVFKSDLGSSAGKYVFLQIPTGYQCSLNFDLNTKYVLLAQEVKGFRDNTGEIKLLIQDPNQISEAYVKILLVQKESSTK</sequence>